<proteinExistence type="predicted"/>
<comment type="caution">
    <text evidence="3">The sequence shown here is derived from an EMBL/GenBank/DDBJ whole genome shotgun (WGS) entry which is preliminary data.</text>
</comment>
<evidence type="ECO:0000256" key="1">
    <source>
        <dbReference type="SAM" id="MobiDB-lite"/>
    </source>
</evidence>
<evidence type="ECO:0000313" key="3">
    <source>
        <dbReference type="EMBL" id="KAJ8884827.1"/>
    </source>
</evidence>
<dbReference type="Proteomes" id="UP001159363">
    <property type="component" value="Chromosome X"/>
</dbReference>
<keyword evidence="4" id="KW-1185">Reference proteome</keyword>
<dbReference type="InterPro" id="IPR036397">
    <property type="entry name" value="RNaseH_sf"/>
</dbReference>
<gene>
    <name evidence="3" type="ORF">PR048_011023</name>
</gene>
<feature type="domain" description="DDE-1" evidence="2">
    <location>
        <begin position="128"/>
        <end position="275"/>
    </location>
</feature>
<dbReference type="InterPro" id="IPR004875">
    <property type="entry name" value="DDE_SF_endonuclease_dom"/>
</dbReference>
<evidence type="ECO:0000259" key="2">
    <source>
        <dbReference type="Pfam" id="PF03184"/>
    </source>
</evidence>
<organism evidence="3 4">
    <name type="scientific">Dryococelus australis</name>
    <dbReference type="NCBI Taxonomy" id="614101"/>
    <lineage>
        <taxon>Eukaryota</taxon>
        <taxon>Metazoa</taxon>
        <taxon>Ecdysozoa</taxon>
        <taxon>Arthropoda</taxon>
        <taxon>Hexapoda</taxon>
        <taxon>Insecta</taxon>
        <taxon>Pterygota</taxon>
        <taxon>Neoptera</taxon>
        <taxon>Polyneoptera</taxon>
        <taxon>Phasmatodea</taxon>
        <taxon>Verophasmatodea</taxon>
        <taxon>Anareolatae</taxon>
        <taxon>Phasmatidae</taxon>
        <taxon>Eurycanthinae</taxon>
        <taxon>Dryococelus</taxon>
    </lineage>
</organism>
<evidence type="ECO:0000313" key="4">
    <source>
        <dbReference type="Proteomes" id="UP001159363"/>
    </source>
</evidence>
<protein>
    <recommendedName>
        <fullName evidence="2">DDE-1 domain-containing protein</fullName>
    </recommendedName>
</protein>
<dbReference type="Gene3D" id="3.30.420.10">
    <property type="entry name" value="Ribonuclease H-like superfamily/Ribonuclease H"/>
    <property type="match status" value="1"/>
</dbReference>
<dbReference type="EMBL" id="JARBHB010000004">
    <property type="protein sequence ID" value="KAJ8884827.1"/>
    <property type="molecule type" value="Genomic_DNA"/>
</dbReference>
<sequence>MNRLGHVENSGSELGQAGVKNPAGIGEPRRSSWRPPAGEKTSKAITANSICLKHKVEREALRVRMLGGPKDLGGQAALDQEAEVEVPFKYPGIMTSGQGLFAKDWIPHQKIISKRGQHYSDRVRSTSQTSTSIMCAATASGYMLPPFAVYKAQNVYDLWIMEGPNGTRYSCSSSGWFHATYFEYWLFSLFLPYIQKLETDKTVVLIGGSLSSHFSVHVLQACLQHNIVFKCLPPHLTHICQSLNVSLFAPMKKIWRQILTKYNLKNSGTVQKSHFPKLLKELVNFLQPSSEETIKRCFKKCGIIPVNRLEITNN</sequence>
<dbReference type="Pfam" id="PF03184">
    <property type="entry name" value="DDE_1"/>
    <property type="match status" value="1"/>
</dbReference>
<reference evidence="3 4" key="1">
    <citation type="submission" date="2023-02" db="EMBL/GenBank/DDBJ databases">
        <title>LHISI_Scaffold_Assembly.</title>
        <authorList>
            <person name="Stuart O.P."/>
            <person name="Cleave R."/>
            <person name="Magrath M.J.L."/>
            <person name="Mikheyev A.S."/>
        </authorList>
    </citation>
    <scope>NUCLEOTIDE SEQUENCE [LARGE SCALE GENOMIC DNA]</scope>
    <source>
        <strain evidence="3">Daus_M_001</strain>
        <tissue evidence="3">Leg muscle</tissue>
    </source>
</reference>
<accession>A0ABQ9HKR0</accession>
<feature type="region of interest" description="Disordered" evidence="1">
    <location>
        <begin position="1"/>
        <end position="45"/>
    </location>
</feature>
<name>A0ABQ9HKR0_9NEOP</name>